<proteinExistence type="predicted"/>
<gene>
    <name evidence="2" type="ORF">WN48_11186</name>
</gene>
<dbReference type="AlphaFoldDB" id="A0A310SH87"/>
<reference evidence="2 3" key="1">
    <citation type="submission" date="2015-07" db="EMBL/GenBank/DDBJ databases">
        <title>The genome of Eufriesea mexicana.</title>
        <authorList>
            <person name="Pan H."/>
            <person name="Kapheim K."/>
        </authorList>
    </citation>
    <scope>NUCLEOTIDE SEQUENCE [LARGE SCALE GENOMIC DNA]</scope>
    <source>
        <strain evidence="2">0111107269</strain>
        <tissue evidence="2">Whole body</tissue>
    </source>
</reference>
<protein>
    <submittedName>
        <fullName evidence="2">Uncharacterized protein</fullName>
    </submittedName>
</protein>
<evidence type="ECO:0000256" key="1">
    <source>
        <dbReference type="SAM" id="Phobius"/>
    </source>
</evidence>
<name>A0A310SH87_9HYME</name>
<organism evidence="2 3">
    <name type="scientific">Eufriesea mexicana</name>
    <dbReference type="NCBI Taxonomy" id="516756"/>
    <lineage>
        <taxon>Eukaryota</taxon>
        <taxon>Metazoa</taxon>
        <taxon>Ecdysozoa</taxon>
        <taxon>Arthropoda</taxon>
        <taxon>Hexapoda</taxon>
        <taxon>Insecta</taxon>
        <taxon>Pterygota</taxon>
        <taxon>Neoptera</taxon>
        <taxon>Endopterygota</taxon>
        <taxon>Hymenoptera</taxon>
        <taxon>Apocrita</taxon>
        <taxon>Aculeata</taxon>
        <taxon>Apoidea</taxon>
        <taxon>Anthophila</taxon>
        <taxon>Apidae</taxon>
        <taxon>Eufriesea</taxon>
    </lineage>
</organism>
<dbReference type="EMBL" id="KQ769179">
    <property type="protein sequence ID" value="OAD52940.1"/>
    <property type="molecule type" value="Genomic_DNA"/>
</dbReference>
<keyword evidence="1" id="KW-0812">Transmembrane</keyword>
<evidence type="ECO:0000313" key="3">
    <source>
        <dbReference type="Proteomes" id="UP000250275"/>
    </source>
</evidence>
<accession>A0A310SH87</accession>
<keyword evidence="1" id="KW-1133">Transmembrane helix</keyword>
<dbReference type="Proteomes" id="UP000250275">
    <property type="component" value="Unassembled WGS sequence"/>
</dbReference>
<evidence type="ECO:0000313" key="2">
    <source>
        <dbReference type="EMBL" id="OAD52940.1"/>
    </source>
</evidence>
<keyword evidence="3" id="KW-1185">Reference proteome</keyword>
<sequence>MLHGSRVCLVWPVRSSASVFQVPVGFLAFEHFCHVSCYVVPFVLAFQHLGHDVVWCNVPSPCLKSLSVDCPSVAHEERVLRVVPVMSTIPARRGRNLPHPVQVLPEVSVSREELGQMEVYFPSPPSPSKIARPLLGVSVRASVAALVLPFSLLVSNIFFRSRAKRSMGITSAITSTAASDTVAVRARDPQGPPSLYRSNLFTVLRYSQRFRPYLGSVQDDRVDTVISSLRTLGLGPFVLAMRRDRAAVLVAALLAASRMYGQKVILVSKVTPRYLVDPAGCTTDVPTIMGIVVSIRLLVR</sequence>
<keyword evidence="1" id="KW-0472">Membrane</keyword>
<feature type="transmembrane region" description="Helical" evidence="1">
    <location>
        <begin position="134"/>
        <end position="159"/>
    </location>
</feature>